<evidence type="ECO:0000313" key="1">
    <source>
        <dbReference type="EMBL" id="SDW12865.1"/>
    </source>
</evidence>
<evidence type="ECO:0000313" key="2">
    <source>
        <dbReference type="Proteomes" id="UP000199118"/>
    </source>
</evidence>
<name>A0A1H2R0J3_9RHOB</name>
<gene>
    <name evidence="1" type="ORF">SAMN05444336_101198</name>
</gene>
<accession>A0A1H2R0J3</accession>
<dbReference type="Proteomes" id="UP000199118">
    <property type="component" value="Unassembled WGS sequence"/>
</dbReference>
<sequence>MSDAERVIIENSHIYPGANGVYHLAAAPGTAPRDVRVEFNDGVAAAGRLSALPGPRRRLEVDGYTTARGAHIPPKVWILQNVADDDSRFRVREHGESAQIVRASSRRRMGRSF</sequence>
<dbReference type="EMBL" id="FNMZ01000001">
    <property type="protein sequence ID" value="SDW12865.1"/>
    <property type="molecule type" value="Genomic_DNA"/>
</dbReference>
<keyword evidence="2" id="KW-1185">Reference proteome</keyword>
<dbReference type="STRING" id="356660.SAMN05444336_101198"/>
<dbReference type="RefSeq" id="WP_092679276.1">
    <property type="nucleotide sequence ID" value="NZ_FNMZ01000001.1"/>
</dbReference>
<proteinExistence type="predicted"/>
<dbReference type="OrthoDB" id="7873102at2"/>
<dbReference type="AlphaFoldDB" id="A0A1H2R0J3"/>
<protein>
    <submittedName>
        <fullName evidence="1">Uncharacterized protein</fullName>
    </submittedName>
</protein>
<reference evidence="1 2" key="1">
    <citation type="submission" date="2016-10" db="EMBL/GenBank/DDBJ databases">
        <authorList>
            <person name="de Groot N.N."/>
        </authorList>
    </citation>
    <scope>NUCLEOTIDE SEQUENCE [LARGE SCALE GENOMIC DNA]</scope>
    <source>
        <strain evidence="1 2">DSM 17890</strain>
    </source>
</reference>
<organism evidence="1 2">
    <name type="scientific">Albimonas donghaensis</name>
    <dbReference type="NCBI Taxonomy" id="356660"/>
    <lineage>
        <taxon>Bacteria</taxon>
        <taxon>Pseudomonadati</taxon>
        <taxon>Pseudomonadota</taxon>
        <taxon>Alphaproteobacteria</taxon>
        <taxon>Rhodobacterales</taxon>
        <taxon>Paracoccaceae</taxon>
        <taxon>Albimonas</taxon>
    </lineage>
</organism>